<name>A0A6I1EU78_9BURK</name>
<accession>A0A6I1EU78</accession>
<dbReference type="PANTHER" id="PTHR42717">
    <property type="entry name" value="DIHYDROOROTASE-RELATED"/>
    <property type="match status" value="1"/>
</dbReference>
<dbReference type="InterPro" id="IPR020043">
    <property type="entry name" value="Deacetylase_Atu3266-like"/>
</dbReference>
<dbReference type="Proteomes" id="UP000430564">
    <property type="component" value="Unassembled WGS sequence"/>
</dbReference>
<sequence length="469" mass="50054">MWDRIIRGARVVDPKNGFDGIADVAVEDGRVAAVATSLAGRAKLDEEADGLVLMPGLIDSHLHLGSVFGSAYGQRMAALAGVTTCLDMAGPFTDILGTIPYAGAGINVASIEGFSPDAVFGTLTPSRGEIRSWLEKTVEAGSVGVKLMGGHWPLPLETCRNVVEIANEMGVYVAWHAGSTTAGSNIEGMREVIDAVKGLKLHLAHINAYCRGRINPVEEEAAEAIRLLVDNPNIWSEGYVSPMNGTILTCDEKGEVIDHVTRTCLKTYGFPITADGIRGAIRKGVLFVVRDTGIISDLAGGEEAIRLWEAAGTKTAGSFPVNPALSRLMIAEAKRPDGTFVVDAISTDGGCIPRNVQISIGLSLVKFGALTLAEFVQKTSLNPARHLRLFDRGHLTPGEAAADMTLFRLETQEVVETIVGGRTVMKKGELTGRGASLITTKHGRASLESQGFRVIETRFDDAEPERIRI</sequence>
<dbReference type="Gene3D" id="2.30.40.10">
    <property type="entry name" value="Urease, subunit C, domain 1"/>
    <property type="match status" value="1"/>
</dbReference>
<dbReference type="SUPFAM" id="SSF51338">
    <property type="entry name" value="Composite domain of metallo-dependent hydrolases"/>
    <property type="match status" value="1"/>
</dbReference>
<dbReference type="OrthoDB" id="9807210at2"/>
<evidence type="ECO:0000313" key="3">
    <source>
        <dbReference type="Proteomes" id="UP000430564"/>
    </source>
</evidence>
<protein>
    <submittedName>
        <fullName evidence="2">Amidohydrolase family protein</fullName>
    </submittedName>
</protein>
<dbReference type="EMBL" id="WEHX01000003">
    <property type="protein sequence ID" value="KAB7662941.1"/>
    <property type="molecule type" value="Genomic_DNA"/>
</dbReference>
<evidence type="ECO:0000259" key="1">
    <source>
        <dbReference type="Pfam" id="PF01979"/>
    </source>
</evidence>
<dbReference type="GO" id="GO:0019213">
    <property type="term" value="F:deacetylase activity"/>
    <property type="evidence" value="ECO:0007669"/>
    <property type="project" value="InterPro"/>
</dbReference>
<dbReference type="InterPro" id="IPR006680">
    <property type="entry name" value="Amidohydro-rel"/>
</dbReference>
<proteinExistence type="predicted"/>
<dbReference type="SUPFAM" id="SSF51556">
    <property type="entry name" value="Metallo-dependent hydrolases"/>
    <property type="match status" value="1"/>
</dbReference>
<dbReference type="Gene3D" id="3.20.20.140">
    <property type="entry name" value="Metal-dependent hydrolases"/>
    <property type="match status" value="2"/>
</dbReference>
<organism evidence="2 3">
    <name type="scientific">Sutterella seckii</name>
    <dbReference type="NCBI Taxonomy" id="1944635"/>
    <lineage>
        <taxon>Bacteria</taxon>
        <taxon>Pseudomonadati</taxon>
        <taxon>Pseudomonadota</taxon>
        <taxon>Betaproteobacteria</taxon>
        <taxon>Burkholderiales</taxon>
        <taxon>Sutterellaceae</taxon>
        <taxon>Sutterella</taxon>
    </lineage>
</organism>
<dbReference type="PANTHER" id="PTHR42717:SF1">
    <property type="entry name" value="IMIDAZOLONEPROPIONASE AND RELATED AMIDOHYDROLASES"/>
    <property type="match status" value="1"/>
</dbReference>
<dbReference type="InterPro" id="IPR032466">
    <property type="entry name" value="Metal_Hydrolase"/>
</dbReference>
<dbReference type="InterPro" id="IPR011059">
    <property type="entry name" value="Metal-dep_hydrolase_composite"/>
</dbReference>
<dbReference type="Pfam" id="PF01979">
    <property type="entry name" value="Amidohydro_1"/>
    <property type="match status" value="1"/>
</dbReference>
<feature type="domain" description="Amidohydrolase-related" evidence="1">
    <location>
        <begin position="52"/>
        <end position="424"/>
    </location>
</feature>
<gene>
    <name evidence="2" type="ORF">GBM95_01185</name>
</gene>
<comment type="caution">
    <text evidence="2">The sequence shown here is derived from an EMBL/GenBank/DDBJ whole genome shotgun (WGS) entry which is preliminary data.</text>
</comment>
<dbReference type="RefSeq" id="WP_152157419.1">
    <property type="nucleotide sequence ID" value="NZ_WEHX01000003.1"/>
</dbReference>
<evidence type="ECO:0000313" key="2">
    <source>
        <dbReference type="EMBL" id="KAB7662941.1"/>
    </source>
</evidence>
<keyword evidence="2" id="KW-0378">Hydrolase</keyword>
<dbReference type="GO" id="GO:0016810">
    <property type="term" value="F:hydrolase activity, acting on carbon-nitrogen (but not peptide) bonds"/>
    <property type="evidence" value="ECO:0007669"/>
    <property type="project" value="InterPro"/>
</dbReference>
<dbReference type="AlphaFoldDB" id="A0A6I1EU78"/>
<reference evidence="2 3" key="1">
    <citation type="submission" date="2019-10" db="EMBL/GenBank/DDBJ databases">
        <title>Genome diversity of Sutterella seckii.</title>
        <authorList>
            <person name="Chaplin A.V."/>
            <person name="Sokolova S.R."/>
            <person name="Mosin K.A."/>
            <person name="Ivanova E.L."/>
            <person name="Kochetkova T.O."/>
            <person name="Goltsov A.Y."/>
            <person name="Trofimov D.Y."/>
            <person name="Efimov B.A."/>
        </authorList>
    </citation>
    <scope>NUCLEOTIDE SEQUENCE [LARGE SCALE GENOMIC DNA]</scope>
    <source>
        <strain evidence="2 3">ASD393</strain>
    </source>
</reference>